<organism evidence="1 2">
    <name type="scientific">Vigna angularis var. angularis</name>
    <dbReference type="NCBI Taxonomy" id="157739"/>
    <lineage>
        <taxon>Eukaryota</taxon>
        <taxon>Viridiplantae</taxon>
        <taxon>Streptophyta</taxon>
        <taxon>Embryophyta</taxon>
        <taxon>Tracheophyta</taxon>
        <taxon>Spermatophyta</taxon>
        <taxon>Magnoliopsida</taxon>
        <taxon>eudicotyledons</taxon>
        <taxon>Gunneridae</taxon>
        <taxon>Pentapetalae</taxon>
        <taxon>rosids</taxon>
        <taxon>fabids</taxon>
        <taxon>Fabales</taxon>
        <taxon>Fabaceae</taxon>
        <taxon>Papilionoideae</taxon>
        <taxon>50 kb inversion clade</taxon>
        <taxon>NPAAA clade</taxon>
        <taxon>indigoferoid/millettioid clade</taxon>
        <taxon>Phaseoleae</taxon>
        <taxon>Vigna</taxon>
    </lineage>
</organism>
<name>A0A0S3RWA7_PHAAN</name>
<evidence type="ECO:0000313" key="1">
    <source>
        <dbReference type="EMBL" id="BAT84892.1"/>
    </source>
</evidence>
<dbReference type="EMBL" id="AP015037">
    <property type="protein sequence ID" value="BAT84892.1"/>
    <property type="molecule type" value="Genomic_DNA"/>
</dbReference>
<gene>
    <name evidence="1" type="primary">Vigan.04G236200</name>
    <name evidence="1" type="ORF">VIGAN_04236200</name>
</gene>
<accession>A0A0S3RWA7</accession>
<dbReference type="OrthoDB" id="6513042at2759"/>
<proteinExistence type="predicted"/>
<feature type="non-terminal residue" evidence="1">
    <location>
        <position position="1"/>
    </location>
</feature>
<evidence type="ECO:0000313" key="2">
    <source>
        <dbReference type="Proteomes" id="UP000291084"/>
    </source>
</evidence>
<dbReference type="Proteomes" id="UP000291084">
    <property type="component" value="Chromosome 4"/>
</dbReference>
<protein>
    <submittedName>
        <fullName evidence="1">Uncharacterized protein</fullName>
    </submittedName>
</protein>
<keyword evidence="2" id="KW-1185">Reference proteome</keyword>
<sequence>FQEQKKGTAKSTLVKVKNGYTEVDDYIATYEPLIFEEAKSQIIKEKEEEDVTDWKLRVVKSWSEADDFHFIEFPCEINEGESISQNDLLLLSRDKVLPVMRSYVFWVLNFLPIRI</sequence>
<reference evidence="1 2" key="1">
    <citation type="journal article" date="2015" name="Sci. Rep.">
        <title>The power of single molecule real-time sequencing technology in the de novo assembly of a eukaryotic genome.</title>
        <authorList>
            <person name="Sakai H."/>
            <person name="Naito K."/>
            <person name="Ogiso-Tanaka E."/>
            <person name="Takahashi Y."/>
            <person name="Iseki K."/>
            <person name="Muto C."/>
            <person name="Satou K."/>
            <person name="Teruya K."/>
            <person name="Shiroma A."/>
            <person name="Shimoji M."/>
            <person name="Hirano T."/>
            <person name="Itoh T."/>
            <person name="Kaga A."/>
            <person name="Tomooka N."/>
        </authorList>
    </citation>
    <scope>NUCLEOTIDE SEQUENCE [LARGE SCALE GENOMIC DNA]</scope>
    <source>
        <strain evidence="2">cv. Shumari</strain>
    </source>
</reference>
<dbReference type="AlphaFoldDB" id="A0A0S3RWA7"/>